<dbReference type="Proteomes" id="UP000176614">
    <property type="component" value="Unassembled WGS sequence"/>
</dbReference>
<organism evidence="2 3">
    <name type="scientific">candidate division WWE3 bacterium RIFOXYA2_FULL_46_9</name>
    <dbReference type="NCBI Taxonomy" id="1802636"/>
    <lineage>
        <taxon>Bacteria</taxon>
        <taxon>Katanobacteria</taxon>
    </lineage>
</organism>
<proteinExistence type="predicted"/>
<comment type="caution">
    <text evidence="2">The sequence shown here is derived from an EMBL/GenBank/DDBJ whole genome shotgun (WGS) entry which is preliminary data.</text>
</comment>
<keyword evidence="1" id="KW-0812">Transmembrane</keyword>
<keyword evidence="1" id="KW-0472">Membrane</keyword>
<dbReference type="EMBL" id="MEVT01000005">
    <property type="protein sequence ID" value="OGC63635.1"/>
    <property type="molecule type" value="Genomic_DNA"/>
</dbReference>
<keyword evidence="1" id="KW-1133">Transmembrane helix</keyword>
<evidence type="ECO:0000313" key="2">
    <source>
        <dbReference type="EMBL" id="OGC63635.1"/>
    </source>
</evidence>
<reference evidence="2 3" key="1">
    <citation type="journal article" date="2016" name="Nat. Commun.">
        <title>Thousands of microbial genomes shed light on interconnected biogeochemical processes in an aquifer system.</title>
        <authorList>
            <person name="Anantharaman K."/>
            <person name="Brown C.T."/>
            <person name="Hug L.A."/>
            <person name="Sharon I."/>
            <person name="Castelle C.J."/>
            <person name="Probst A.J."/>
            <person name="Thomas B.C."/>
            <person name="Singh A."/>
            <person name="Wilkins M.J."/>
            <person name="Karaoz U."/>
            <person name="Brodie E.L."/>
            <person name="Williams K.H."/>
            <person name="Hubbard S.S."/>
            <person name="Banfield J.F."/>
        </authorList>
    </citation>
    <scope>NUCLEOTIDE SEQUENCE [LARGE SCALE GENOMIC DNA]</scope>
</reference>
<name>A0A1F4W2Q4_UNCKA</name>
<evidence type="ECO:0000313" key="3">
    <source>
        <dbReference type="Proteomes" id="UP000176614"/>
    </source>
</evidence>
<feature type="transmembrane region" description="Helical" evidence="1">
    <location>
        <begin position="140"/>
        <end position="158"/>
    </location>
</feature>
<gene>
    <name evidence="2" type="ORF">A2264_04700</name>
</gene>
<evidence type="ECO:0000256" key="1">
    <source>
        <dbReference type="SAM" id="Phobius"/>
    </source>
</evidence>
<dbReference type="Gene3D" id="2.60.40.10">
    <property type="entry name" value="Immunoglobulins"/>
    <property type="match status" value="1"/>
</dbReference>
<protein>
    <submittedName>
        <fullName evidence="2">Uncharacterized protein</fullName>
    </submittedName>
</protein>
<accession>A0A1F4W2Q4</accession>
<dbReference type="InterPro" id="IPR013783">
    <property type="entry name" value="Ig-like_fold"/>
</dbReference>
<sequence length="176" mass="19323">MPKKLLSLILSLILLAYPVVHTFAADFALTKIGAMDLGGKMYSEWWYTGTFPTFFGTGTPDATIVLTMQGDSYQTKVNSSGDWSYSTNLPKGDFPIELVQDTQKISFTLHLGQSVPTTTPATTTTPETTSTVPDTGIDQIASIAFASGIILLAGYFYFWGDTRRHTSFEQKIIKDN</sequence>
<dbReference type="AlphaFoldDB" id="A0A1F4W2Q4"/>